<dbReference type="Proteomes" id="UP000481852">
    <property type="component" value="Unassembled WGS sequence"/>
</dbReference>
<dbReference type="InterPro" id="IPR042080">
    <property type="entry name" value="RNA_2'-PTrans_N"/>
</dbReference>
<dbReference type="Pfam" id="PF01885">
    <property type="entry name" value="PTS_2-RNA"/>
    <property type="match status" value="1"/>
</dbReference>
<evidence type="ECO:0000256" key="3">
    <source>
        <dbReference type="ARBA" id="ARBA00023027"/>
    </source>
</evidence>
<dbReference type="GO" id="GO:0000215">
    <property type="term" value="F:tRNA 2'-phosphotransferase activity"/>
    <property type="evidence" value="ECO:0007669"/>
    <property type="project" value="TreeGrafter"/>
</dbReference>
<dbReference type="EMBL" id="VULZ01000002">
    <property type="protein sequence ID" value="MSS13895.1"/>
    <property type="molecule type" value="Genomic_DNA"/>
</dbReference>
<dbReference type="PANTHER" id="PTHR12684">
    <property type="entry name" value="PUTATIVE PHOSPHOTRANSFERASE"/>
    <property type="match status" value="1"/>
</dbReference>
<keyword evidence="3 5" id="KW-0520">NAD</keyword>
<evidence type="ECO:0000313" key="7">
    <source>
        <dbReference type="Proteomes" id="UP000481852"/>
    </source>
</evidence>
<comment type="function">
    <text evidence="4 5">Removes the 2'-phosphate from RNA via an intermediate in which the phosphate is ADP-ribosylated by NAD followed by a presumed transesterification to release the RNA and generate ADP-ribose 1''-2''-cyclic phosphate (APPR&gt;P). May function as an ADP-ribosylase.</text>
</comment>
<evidence type="ECO:0000313" key="6">
    <source>
        <dbReference type="EMBL" id="MSS13895.1"/>
    </source>
</evidence>
<keyword evidence="7" id="KW-1185">Reference proteome</keyword>
<dbReference type="InterPro" id="IPR002745">
    <property type="entry name" value="Ptrans_KptA/Tpt1"/>
</dbReference>
<dbReference type="SUPFAM" id="SSF56399">
    <property type="entry name" value="ADP-ribosylation"/>
    <property type="match status" value="1"/>
</dbReference>
<sequence length="188" mass="21902">MPEENRYAYISRKMSYALRHNPEKYGLKLAQDGSVEMETFLRAMNGMHHFEPPLTEAVIREVMAHAEKRRFAIEDGRIRALYGHSFQIKVDHQEVVPPAVLYHGTARRFLDFIMEKGLLPMGRQYVHMSADIETAEQVGRRRDNRPVILTVDAKQAAEDSIRFYIGNDKVWLADQIPPQYLGRYDRII</sequence>
<dbReference type="GO" id="GO:0006388">
    <property type="term" value="P:tRNA splicing, via endonucleolytic cleavage and ligation"/>
    <property type="evidence" value="ECO:0007669"/>
    <property type="project" value="UniProtKB-UniRule"/>
</dbReference>
<comment type="similarity">
    <text evidence="1 5">Belongs to the KptA/TPT1 family.</text>
</comment>
<dbReference type="AlphaFoldDB" id="A0A6L5X2P8"/>
<reference evidence="6 7" key="1">
    <citation type="submission" date="2019-08" db="EMBL/GenBank/DDBJ databases">
        <title>In-depth cultivation of the pig gut microbiome towards novel bacterial diversity and tailored functional studies.</title>
        <authorList>
            <person name="Wylensek D."/>
            <person name="Hitch T.C.A."/>
            <person name="Clavel T."/>
        </authorList>
    </citation>
    <scope>NUCLEOTIDE SEQUENCE [LARGE SCALE GENOMIC DNA]</scope>
    <source>
        <strain evidence="6 7">Oil+RF-744-WCA-WT-11</strain>
    </source>
</reference>
<organism evidence="6 7">
    <name type="scientific">Porcincola intestinalis</name>
    <dbReference type="NCBI Taxonomy" id="2606632"/>
    <lineage>
        <taxon>Bacteria</taxon>
        <taxon>Bacillati</taxon>
        <taxon>Bacillota</taxon>
        <taxon>Clostridia</taxon>
        <taxon>Lachnospirales</taxon>
        <taxon>Lachnospiraceae</taxon>
        <taxon>Porcincola</taxon>
    </lineage>
</organism>
<evidence type="ECO:0000256" key="1">
    <source>
        <dbReference type="ARBA" id="ARBA00009836"/>
    </source>
</evidence>
<accession>A0A6L5X2P8</accession>
<dbReference type="InterPro" id="IPR022928">
    <property type="entry name" value="RNA_2'-PTrans_KptA"/>
</dbReference>
<comment type="caution">
    <text evidence="6">The sequence shown here is derived from an EMBL/GenBank/DDBJ whole genome shotgun (WGS) entry which is preliminary data.</text>
</comment>
<name>A0A6L5X2P8_9FIRM</name>
<protein>
    <recommendedName>
        <fullName evidence="5">Probable RNA 2'-phosphotransferase</fullName>
        <ecNumber evidence="5">2.7.1.-</ecNumber>
    </recommendedName>
</protein>
<dbReference type="GO" id="GO:0003950">
    <property type="term" value="F:NAD+ poly-ADP-ribosyltransferase activity"/>
    <property type="evidence" value="ECO:0007669"/>
    <property type="project" value="InterPro"/>
</dbReference>
<evidence type="ECO:0000256" key="4">
    <source>
        <dbReference type="ARBA" id="ARBA00025212"/>
    </source>
</evidence>
<dbReference type="Gene3D" id="1.10.10.970">
    <property type="entry name" value="RNA 2'-phosphotransferase, Tpt1/KptA family, N-terminal domain"/>
    <property type="match status" value="1"/>
</dbReference>
<dbReference type="Gene3D" id="3.20.170.30">
    <property type="match status" value="1"/>
</dbReference>
<proteinExistence type="inferred from homology"/>
<gene>
    <name evidence="5" type="primary">kptA</name>
    <name evidence="6" type="ORF">FYJ35_02360</name>
</gene>
<evidence type="ECO:0000256" key="5">
    <source>
        <dbReference type="HAMAP-Rule" id="MF_00299"/>
    </source>
</evidence>
<keyword evidence="2 5" id="KW-0808">Transferase</keyword>
<dbReference type="HAMAP" id="MF_00299">
    <property type="entry name" value="KptA"/>
    <property type="match status" value="1"/>
</dbReference>
<dbReference type="EC" id="2.7.1.-" evidence="5"/>
<dbReference type="RefSeq" id="WP_154522607.1">
    <property type="nucleotide sequence ID" value="NZ_VULZ01000002.1"/>
</dbReference>
<dbReference type="PANTHER" id="PTHR12684:SF2">
    <property type="entry name" value="TRNA 2'-PHOSPHOTRANSFERASE 1"/>
    <property type="match status" value="1"/>
</dbReference>
<evidence type="ECO:0000256" key="2">
    <source>
        <dbReference type="ARBA" id="ARBA00022679"/>
    </source>
</evidence>
<dbReference type="InterPro" id="IPR042081">
    <property type="entry name" value="RNA_2'-PTrans_C"/>
</dbReference>